<dbReference type="Gene3D" id="2.30.30.40">
    <property type="entry name" value="SH3 Domains"/>
    <property type="match status" value="1"/>
</dbReference>
<organism evidence="2 3">
    <name type="scientific">Wenxinia saemankumensis</name>
    <dbReference type="NCBI Taxonomy" id="1447782"/>
    <lineage>
        <taxon>Bacteria</taxon>
        <taxon>Pseudomonadati</taxon>
        <taxon>Pseudomonadota</taxon>
        <taxon>Alphaproteobacteria</taxon>
        <taxon>Rhodobacterales</taxon>
        <taxon>Roseobacteraceae</taxon>
        <taxon>Wenxinia</taxon>
    </lineage>
</organism>
<gene>
    <name evidence="2" type="ORF">SAMN05444417_1165</name>
</gene>
<keyword evidence="3" id="KW-1185">Reference proteome</keyword>
<evidence type="ECO:0000259" key="1">
    <source>
        <dbReference type="Pfam" id="PF08239"/>
    </source>
</evidence>
<evidence type="ECO:0000313" key="2">
    <source>
        <dbReference type="EMBL" id="SHI59746.1"/>
    </source>
</evidence>
<accession>A0A1M6CFI2</accession>
<feature type="domain" description="SH3b" evidence="1">
    <location>
        <begin position="64"/>
        <end position="121"/>
    </location>
</feature>
<evidence type="ECO:0000313" key="3">
    <source>
        <dbReference type="Proteomes" id="UP000184292"/>
    </source>
</evidence>
<dbReference type="Proteomes" id="UP000184292">
    <property type="component" value="Unassembled WGS sequence"/>
</dbReference>
<dbReference type="EMBL" id="FQYO01000002">
    <property type="protein sequence ID" value="SHI59746.1"/>
    <property type="molecule type" value="Genomic_DNA"/>
</dbReference>
<dbReference type="AlphaFoldDB" id="A0A1M6CFI2"/>
<protein>
    <submittedName>
        <fullName evidence="2">SH3 domain-containing protein</fullName>
    </submittedName>
</protein>
<dbReference type="OrthoDB" id="3630387at2"/>
<sequence length="124" mass="12739">MIWLFVFFCLLPLVAVLLRLRRALRRGRTVALILMGLGGAAGSAGWRAAAPADPAPIPMVVAADGLNVRACPALDCAALGRLPAGRTVAVAELSGLWGRIACPPADCDAGAGEGWVHTGYLAPP</sequence>
<dbReference type="RefSeq" id="WP_073326867.1">
    <property type="nucleotide sequence ID" value="NZ_FQYO01000002.1"/>
</dbReference>
<reference evidence="2 3" key="1">
    <citation type="submission" date="2016-11" db="EMBL/GenBank/DDBJ databases">
        <authorList>
            <person name="Jaros S."/>
            <person name="Januszkiewicz K."/>
            <person name="Wedrychowicz H."/>
        </authorList>
    </citation>
    <scope>NUCLEOTIDE SEQUENCE [LARGE SCALE GENOMIC DNA]</scope>
    <source>
        <strain evidence="2 3">DSM 100565</strain>
    </source>
</reference>
<proteinExistence type="predicted"/>
<name>A0A1M6CFI2_9RHOB</name>
<dbReference type="InterPro" id="IPR003646">
    <property type="entry name" value="SH3-like_bac-type"/>
</dbReference>
<dbReference type="Pfam" id="PF08239">
    <property type="entry name" value="SH3_3"/>
    <property type="match status" value="1"/>
</dbReference>